<dbReference type="InterPro" id="IPR034750">
    <property type="entry name" value="CULT"/>
</dbReference>
<evidence type="ECO:0000256" key="3">
    <source>
        <dbReference type="ARBA" id="ARBA00005293"/>
    </source>
</evidence>
<evidence type="ECO:0000256" key="6">
    <source>
        <dbReference type="ARBA" id="ARBA00022786"/>
    </source>
</evidence>
<comment type="caution">
    <text evidence="15">The sequence shown here is derived from an EMBL/GenBank/DDBJ whole genome shotgun (WGS) entry which is preliminary data.</text>
</comment>
<dbReference type="CDD" id="cd15777">
    <property type="entry name" value="CRBN_C_like"/>
    <property type="match status" value="1"/>
</dbReference>
<dbReference type="UniPathway" id="UPA00143"/>
<comment type="similarity">
    <text evidence="3">Belongs to the CRBN family.</text>
</comment>
<feature type="region of interest" description="Disordered" evidence="12">
    <location>
        <begin position="1"/>
        <end position="35"/>
    </location>
</feature>
<dbReference type="GO" id="GO:0046872">
    <property type="term" value="F:metal ion binding"/>
    <property type="evidence" value="ECO:0007669"/>
    <property type="project" value="UniProtKB-KW"/>
</dbReference>
<dbReference type="EMBL" id="VVIM01000011">
    <property type="protein sequence ID" value="KAB0791411.1"/>
    <property type="molecule type" value="Genomic_DNA"/>
</dbReference>
<dbReference type="PROSITE" id="PS51788">
    <property type="entry name" value="CULT"/>
    <property type="match status" value="1"/>
</dbReference>
<feature type="compositionally biased region" description="Acidic residues" evidence="12">
    <location>
        <begin position="1"/>
        <end position="15"/>
    </location>
</feature>
<comment type="subunit">
    <text evidence="11">Likely a component of a DCX (DDB1-CUL4-X-box) protein ligase complex. May interact with pic/DDB1.</text>
</comment>
<evidence type="ECO:0000313" key="15">
    <source>
        <dbReference type="EMBL" id="KAB0791411.1"/>
    </source>
</evidence>
<dbReference type="GO" id="GO:0016567">
    <property type="term" value="P:protein ubiquitination"/>
    <property type="evidence" value="ECO:0007669"/>
    <property type="project" value="UniProtKB-UniPathway"/>
</dbReference>
<keyword evidence="16" id="KW-1185">Reference proteome</keyword>
<feature type="domain" description="Lon N-terminal" evidence="13">
    <location>
        <begin position="65"/>
        <end position="292"/>
    </location>
</feature>
<dbReference type="InterPro" id="IPR015947">
    <property type="entry name" value="PUA-like_sf"/>
</dbReference>
<keyword evidence="6" id="KW-0833">Ubl conjugation pathway</keyword>
<evidence type="ECO:0000256" key="1">
    <source>
        <dbReference type="ARBA" id="ARBA00004123"/>
    </source>
</evidence>
<feature type="domain" description="CULT" evidence="14">
    <location>
        <begin position="291"/>
        <end position="396"/>
    </location>
</feature>
<evidence type="ECO:0000256" key="12">
    <source>
        <dbReference type="SAM" id="MobiDB-lite"/>
    </source>
</evidence>
<dbReference type="GO" id="GO:0005634">
    <property type="term" value="C:nucleus"/>
    <property type="evidence" value="ECO:0007669"/>
    <property type="project" value="UniProtKB-SubCell"/>
</dbReference>
<dbReference type="Proteomes" id="UP000327044">
    <property type="component" value="Unassembled WGS sequence"/>
</dbReference>
<keyword evidence="8" id="KW-0832">Ubl conjugation</keyword>
<evidence type="ECO:0000313" key="16">
    <source>
        <dbReference type="Proteomes" id="UP000327044"/>
    </source>
</evidence>
<accession>A0A5N4A286</accession>
<dbReference type="SUPFAM" id="SSF88697">
    <property type="entry name" value="PUA domain-like"/>
    <property type="match status" value="1"/>
</dbReference>
<keyword evidence="5" id="KW-0479">Metal-binding</keyword>
<gene>
    <name evidence="15" type="ORF">PPYR_03211</name>
</gene>
<evidence type="ECO:0000256" key="7">
    <source>
        <dbReference type="ARBA" id="ARBA00022833"/>
    </source>
</evidence>
<evidence type="ECO:0000256" key="9">
    <source>
        <dbReference type="ARBA" id="ARBA00030079"/>
    </source>
</evidence>
<organism evidence="15 16">
    <name type="scientific">Photinus pyralis</name>
    <name type="common">Common eastern firefly</name>
    <name type="synonym">Lampyris pyralis</name>
    <dbReference type="NCBI Taxonomy" id="7054"/>
    <lineage>
        <taxon>Eukaryota</taxon>
        <taxon>Metazoa</taxon>
        <taxon>Ecdysozoa</taxon>
        <taxon>Arthropoda</taxon>
        <taxon>Hexapoda</taxon>
        <taxon>Insecta</taxon>
        <taxon>Pterygota</taxon>
        <taxon>Neoptera</taxon>
        <taxon>Endopterygota</taxon>
        <taxon>Coleoptera</taxon>
        <taxon>Polyphaga</taxon>
        <taxon>Elateriformia</taxon>
        <taxon>Elateroidea</taxon>
        <taxon>Lampyridae</taxon>
        <taxon>Lampyrinae</taxon>
        <taxon>Photinus</taxon>
    </lineage>
</organism>
<sequence>MSDTSDDDYSDDPLDADIHQSNSTNEEDEQQEGETFDTDLPTAHKYLGKLNTVSGYTIFDDGEVIELLAIHTKTLVFPGFTLPLVMNTQLEQSTMDSFLKKCNIFVLVCADEMGSRLYKYGVTMEVFESVSQNDTLYLKAKGRQRCKILPTKEIQHLGGRLQKVTVKILAEPAFTSPIACTQLLSLCSRRPHLFANYKDLLRSYKYRRYHLAQFPCASWVYDRNEVSFYVEHMLKQLVRFYLKENIPLDPVTLSYWFIQNFQLCHEERLHLMKLDSALERLKVELRLLERERLLCCILCKTEITRQSQVFAMSKDGVQSNYCNPGGHVYETVTVVKAKNFNLVGNPSKEFSWFPGYWWTIMQCRLCQGHIGWRFSSNHLQPRTFYGLAKSGLEIRILAKNQSNELD</sequence>
<evidence type="ECO:0000256" key="2">
    <source>
        <dbReference type="ARBA" id="ARBA00004906"/>
    </source>
</evidence>
<evidence type="ECO:0000256" key="8">
    <source>
        <dbReference type="ARBA" id="ARBA00022843"/>
    </source>
</evidence>
<evidence type="ECO:0000256" key="11">
    <source>
        <dbReference type="ARBA" id="ARBA00046796"/>
    </source>
</evidence>
<evidence type="ECO:0000256" key="10">
    <source>
        <dbReference type="ARBA" id="ARBA00046075"/>
    </source>
</evidence>
<protein>
    <recommendedName>
        <fullName evidence="4">Protein cereblon</fullName>
    </recommendedName>
    <alternativeName>
        <fullName evidence="9">Protein ohgata</fullName>
    </alternativeName>
</protein>
<dbReference type="InterPro" id="IPR046336">
    <property type="entry name" value="Lon_prtase_N_sf"/>
</dbReference>
<dbReference type="SMART" id="SM00464">
    <property type="entry name" value="LON"/>
    <property type="match status" value="1"/>
</dbReference>
<feature type="compositionally biased region" description="Acidic residues" evidence="12">
    <location>
        <begin position="25"/>
        <end position="35"/>
    </location>
</feature>
<dbReference type="Gene3D" id="2.30.130.40">
    <property type="entry name" value="LON domain-like"/>
    <property type="match status" value="1"/>
</dbReference>
<comment type="function">
    <text evidence="10">Substrate recognition component of a DCX (DDB1-CUL4-X-box) E3 protein ligase complex that mediates the ubiquitination and subsequent proteasomal degradation of target proteins. Has an essential role in mediating growth by negatively regulating insulin signaling. It also has a role in maintaining presynaptic function in the neuromuscular junction synapses of third-instar larvae.</text>
</comment>
<comment type="pathway">
    <text evidence="2">Protein modification; protein ubiquitination.</text>
</comment>
<dbReference type="OrthoDB" id="267517at2759"/>
<reference evidence="15 16" key="1">
    <citation type="journal article" date="2018" name="Elife">
        <title>Firefly genomes illuminate parallel origins of bioluminescence in beetles.</title>
        <authorList>
            <person name="Fallon T.R."/>
            <person name="Lower S.E."/>
            <person name="Chang C.H."/>
            <person name="Bessho-Uehara M."/>
            <person name="Martin G.J."/>
            <person name="Bewick A.J."/>
            <person name="Behringer M."/>
            <person name="Debat H.J."/>
            <person name="Wong I."/>
            <person name="Day J.C."/>
            <person name="Suvorov A."/>
            <person name="Silva C.J."/>
            <person name="Stanger-Hall K.F."/>
            <person name="Hall D.W."/>
            <person name="Schmitz R.J."/>
            <person name="Nelson D.R."/>
            <person name="Lewis S.M."/>
            <person name="Shigenobu S."/>
            <person name="Bybee S.M."/>
            <person name="Larracuente A.M."/>
            <person name="Oba Y."/>
            <person name="Weng J.K."/>
        </authorList>
    </citation>
    <scope>NUCLEOTIDE SEQUENCE [LARGE SCALE GENOMIC DNA]</scope>
    <source>
        <strain evidence="15">1611_PpyrPB1</strain>
        <tissue evidence="15">Whole body</tissue>
    </source>
</reference>
<dbReference type="FunFam" id="2.170.150.20:FF:000005">
    <property type="entry name" value="Blast:Protein cereblon homolog"/>
    <property type="match status" value="1"/>
</dbReference>
<evidence type="ECO:0000259" key="13">
    <source>
        <dbReference type="PROSITE" id="PS51787"/>
    </source>
</evidence>
<dbReference type="PROSITE" id="PS51787">
    <property type="entry name" value="LON_N"/>
    <property type="match status" value="1"/>
</dbReference>
<comment type="subcellular location">
    <subcellularLocation>
        <location evidence="1">Nucleus</location>
    </subcellularLocation>
</comment>
<evidence type="ECO:0000256" key="4">
    <source>
        <dbReference type="ARBA" id="ARBA00014394"/>
    </source>
</evidence>
<dbReference type="Pfam" id="PF02190">
    <property type="entry name" value="LON_substr_bdg"/>
    <property type="match status" value="1"/>
</dbReference>
<dbReference type="InParanoid" id="A0A5N4A286"/>
<dbReference type="Gene3D" id="1.20.58.1480">
    <property type="match status" value="1"/>
</dbReference>
<dbReference type="Gene3D" id="2.170.150.20">
    <property type="entry name" value="Peptide methionine sulfoxide reductase"/>
    <property type="match status" value="1"/>
</dbReference>
<dbReference type="FunCoup" id="A0A5N4A286">
    <property type="interactions" value="1387"/>
</dbReference>
<proteinExistence type="inferred from homology"/>
<name>A0A5N4A286_PHOPY</name>
<dbReference type="AlphaFoldDB" id="A0A5N4A286"/>
<evidence type="ECO:0000259" key="14">
    <source>
        <dbReference type="PROSITE" id="PS51788"/>
    </source>
</evidence>
<evidence type="ECO:0000256" key="5">
    <source>
        <dbReference type="ARBA" id="ARBA00022723"/>
    </source>
</evidence>
<dbReference type="InterPro" id="IPR003111">
    <property type="entry name" value="Lon_prtase_N"/>
</dbReference>
<keyword evidence="7" id="KW-0862">Zinc</keyword>